<dbReference type="AlphaFoldDB" id="A0AA95H8W9"/>
<evidence type="ECO:0000256" key="5">
    <source>
        <dbReference type="ARBA" id="ARBA00023136"/>
    </source>
</evidence>
<protein>
    <submittedName>
        <fullName evidence="7">Lysylphosphatidylglycerol synthase transmembrane domain-containing protein</fullName>
    </submittedName>
</protein>
<organism evidence="7">
    <name type="scientific">Candidatus Thiocaldithrix dubininis</name>
    <dbReference type="NCBI Taxonomy" id="3080823"/>
    <lineage>
        <taxon>Bacteria</taxon>
        <taxon>Pseudomonadati</taxon>
        <taxon>Pseudomonadota</taxon>
        <taxon>Gammaproteobacteria</taxon>
        <taxon>Thiotrichales</taxon>
        <taxon>Thiotrichaceae</taxon>
        <taxon>Candidatus Thiocaldithrix</taxon>
    </lineage>
</organism>
<keyword evidence="5 6" id="KW-0472">Membrane</keyword>
<feature type="transmembrane region" description="Helical" evidence="6">
    <location>
        <begin position="12"/>
        <end position="31"/>
    </location>
</feature>
<feature type="transmembrane region" description="Helical" evidence="6">
    <location>
        <begin position="201"/>
        <end position="223"/>
    </location>
</feature>
<evidence type="ECO:0000256" key="6">
    <source>
        <dbReference type="SAM" id="Phobius"/>
    </source>
</evidence>
<dbReference type="Pfam" id="PF03706">
    <property type="entry name" value="LPG_synthase_TM"/>
    <property type="match status" value="1"/>
</dbReference>
<keyword evidence="4 6" id="KW-1133">Transmembrane helix</keyword>
<evidence type="ECO:0000256" key="3">
    <source>
        <dbReference type="ARBA" id="ARBA00022692"/>
    </source>
</evidence>
<feature type="transmembrane region" description="Helical" evidence="6">
    <location>
        <begin position="281"/>
        <end position="301"/>
    </location>
</feature>
<sequence length="315" mass="35781">MTGKIAQHSKWRVGLAWLIFVAFILIVQWAIGWQALFQPWTNLNSQQIGLALLSIIATYALRTWRIYDYFPSLKGQWLATWRLMLIHNALNNLLPARSGEISFPLLMQRYFQLDYSKTITALLWFRLLDLHAVISLGLYPLLKPYISPMLLIPILIAWLMTPIGLYNTRTFLNKKTLTASPNINNLYHKILAALPQTPKEFLHSLAFTWANWLVKLFTLAWLFSQFLPNTPFTHLLLSIISAELTSILPIHAPGGFGTYEAGLLPPLLAYNAANTALNAAINLHLFILGSSLIGGAIGLLIHRHNRNYKPNFKEL</sequence>
<dbReference type="EMBL" id="CP124755">
    <property type="protein sequence ID" value="WGZ91648.1"/>
    <property type="molecule type" value="Genomic_DNA"/>
</dbReference>
<dbReference type="InterPro" id="IPR022791">
    <property type="entry name" value="L-PG_synthase/AglD"/>
</dbReference>
<proteinExistence type="predicted"/>
<accession>A0AA95H8W9</accession>
<evidence type="ECO:0000256" key="2">
    <source>
        <dbReference type="ARBA" id="ARBA00022475"/>
    </source>
</evidence>
<gene>
    <name evidence="7" type="ORF">QJT80_04045</name>
</gene>
<dbReference type="PANTHER" id="PTHR39087:SF2">
    <property type="entry name" value="UPF0104 MEMBRANE PROTEIN MJ1595"/>
    <property type="match status" value="1"/>
</dbReference>
<name>A0AA95H8W9_9GAMM</name>
<evidence type="ECO:0000256" key="1">
    <source>
        <dbReference type="ARBA" id="ARBA00004651"/>
    </source>
</evidence>
<evidence type="ECO:0000313" key="7">
    <source>
        <dbReference type="EMBL" id="WGZ91648.1"/>
    </source>
</evidence>
<feature type="transmembrane region" description="Helical" evidence="6">
    <location>
        <begin position="119"/>
        <end position="139"/>
    </location>
</feature>
<reference evidence="7" key="2">
    <citation type="submission" date="2023-04" db="EMBL/GenBank/DDBJ databases">
        <authorList>
            <person name="Beletskiy A.V."/>
            <person name="Mardanov A.V."/>
            <person name="Ravin N.V."/>
        </authorList>
    </citation>
    <scope>NUCLEOTIDE SEQUENCE</scope>
    <source>
        <strain evidence="7">GKL-01</strain>
    </source>
</reference>
<dbReference type="Proteomes" id="UP001300672">
    <property type="component" value="Chromosome"/>
</dbReference>
<reference evidence="7" key="1">
    <citation type="journal article" date="2023" name="Int. J. Mol. Sci.">
        <title>Metagenomics Revealed a New Genus 'Candidatus Thiocaldithrix dubininis' gen. nov., sp. nov. and a New Species 'Candidatus Thiothrix putei' sp. nov. in the Family Thiotrichaceae, Some Members of Which Have Traits of Both Na+- and H+-Motive Energetics.</title>
        <authorList>
            <person name="Ravin N.V."/>
            <person name="Muntyan M.S."/>
            <person name="Smolyakov D.D."/>
            <person name="Rudenko T.S."/>
            <person name="Beletsky A.V."/>
            <person name="Mardanov A.V."/>
            <person name="Grabovich M.Y."/>
        </authorList>
    </citation>
    <scope>NUCLEOTIDE SEQUENCE</scope>
    <source>
        <strain evidence="7">GKL-01</strain>
    </source>
</reference>
<feature type="transmembrane region" description="Helical" evidence="6">
    <location>
        <begin position="145"/>
        <end position="166"/>
    </location>
</feature>
<keyword evidence="3 6" id="KW-0812">Transmembrane</keyword>
<evidence type="ECO:0000256" key="4">
    <source>
        <dbReference type="ARBA" id="ARBA00022989"/>
    </source>
</evidence>
<dbReference type="GO" id="GO:0005886">
    <property type="term" value="C:plasma membrane"/>
    <property type="evidence" value="ECO:0007669"/>
    <property type="project" value="UniProtKB-SubCell"/>
</dbReference>
<keyword evidence="2" id="KW-1003">Cell membrane</keyword>
<dbReference type="PANTHER" id="PTHR39087">
    <property type="entry name" value="UPF0104 MEMBRANE PROTEIN MJ1595"/>
    <property type="match status" value="1"/>
</dbReference>
<dbReference type="KEGG" id="tdu:QJT80_04045"/>
<comment type="subcellular location">
    <subcellularLocation>
        <location evidence="1">Cell membrane</location>
        <topology evidence="1">Multi-pass membrane protein</topology>
    </subcellularLocation>
</comment>
<feature type="transmembrane region" description="Helical" evidence="6">
    <location>
        <begin position="43"/>
        <end position="61"/>
    </location>
</feature>